<feature type="domain" description="F-box" evidence="1">
    <location>
        <begin position="1"/>
        <end position="47"/>
    </location>
</feature>
<gene>
    <name evidence="2" type="ORF">KK1_004467</name>
</gene>
<sequence>MLLPWELIIEILLRLPVKSLIHFKTVCKSWLTLISDPHFASSHFELAAACTERLVFVSLALSLPSVPEFRTIDFNAHLLDDSASPTFKNMFYRPRPYDDIEFLGSCRGFLLLELNGIFCVWNPSTGAYKFVHPSPVVTGRRKFFAFRGFGYDPSTDDYLVVQVYHNKLSGDYATLVDYFSIKTNSWKEIGATPLNYRQCFSYRNSTAGCFLNGAIHWLAVCYDASIHVIAAFDLTERSLSHIPLPLNFEHHDFNPSFLRILGGSLNLCSLGRDSLEIWMMKEYKVKSSWTKTVVMPIDALPTGLFFPICYTKSGDIVGTNAGARLTKCDVNGVLLEHRFYRTGSSGSKVAVYKESLLSLPCDTKQAGEDD</sequence>
<dbReference type="Pfam" id="PF07734">
    <property type="entry name" value="FBA_1"/>
    <property type="match status" value="1"/>
</dbReference>
<dbReference type="SMART" id="SM00256">
    <property type="entry name" value="FBOX"/>
    <property type="match status" value="1"/>
</dbReference>
<dbReference type="PROSITE" id="PS50181">
    <property type="entry name" value="FBOX"/>
    <property type="match status" value="1"/>
</dbReference>
<dbReference type="SUPFAM" id="SSF81383">
    <property type="entry name" value="F-box domain"/>
    <property type="match status" value="1"/>
</dbReference>
<dbReference type="Gene3D" id="1.20.1280.50">
    <property type="match status" value="1"/>
</dbReference>
<accession>A0A151STL4</accession>
<dbReference type="InterPro" id="IPR050796">
    <property type="entry name" value="SCF_F-box_component"/>
</dbReference>
<dbReference type="PANTHER" id="PTHR31672">
    <property type="entry name" value="BNACNNG10540D PROTEIN"/>
    <property type="match status" value="1"/>
</dbReference>
<dbReference type="InterPro" id="IPR017451">
    <property type="entry name" value="F-box-assoc_interact_dom"/>
</dbReference>
<dbReference type="InterPro" id="IPR006527">
    <property type="entry name" value="F-box-assoc_dom_typ1"/>
</dbReference>
<evidence type="ECO:0000313" key="3">
    <source>
        <dbReference type="Proteomes" id="UP000075243"/>
    </source>
</evidence>
<dbReference type="PANTHER" id="PTHR31672:SF13">
    <property type="entry name" value="F-BOX PROTEIN CPR30-LIKE"/>
    <property type="match status" value="1"/>
</dbReference>
<protein>
    <submittedName>
        <fullName evidence="2">F-box/kelch-repeat protein At3g06240 family</fullName>
    </submittedName>
</protein>
<dbReference type="STRING" id="3821.A0A151STL4"/>
<evidence type="ECO:0000259" key="1">
    <source>
        <dbReference type="PROSITE" id="PS50181"/>
    </source>
</evidence>
<dbReference type="CDD" id="cd22157">
    <property type="entry name" value="F-box_AtFBW1-like"/>
    <property type="match status" value="1"/>
</dbReference>
<dbReference type="AlphaFoldDB" id="A0A151STL4"/>
<keyword evidence="3" id="KW-1185">Reference proteome</keyword>
<organism evidence="2 3">
    <name type="scientific">Cajanus cajan</name>
    <name type="common">Pigeon pea</name>
    <name type="synonym">Cajanus indicus</name>
    <dbReference type="NCBI Taxonomy" id="3821"/>
    <lineage>
        <taxon>Eukaryota</taxon>
        <taxon>Viridiplantae</taxon>
        <taxon>Streptophyta</taxon>
        <taxon>Embryophyta</taxon>
        <taxon>Tracheophyta</taxon>
        <taxon>Spermatophyta</taxon>
        <taxon>Magnoliopsida</taxon>
        <taxon>eudicotyledons</taxon>
        <taxon>Gunneridae</taxon>
        <taxon>Pentapetalae</taxon>
        <taxon>rosids</taxon>
        <taxon>fabids</taxon>
        <taxon>Fabales</taxon>
        <taxon>Fabaceae</taxon>
        <taxon>Papilionoideae</taxon>
        <taxon>50 kb inversion clade</taxon>
        <taxon>NPAAA clade</taxon>
        <taxon>indigoferoid/millettioid clade</taxon>
        <taxon>Phaseoleae</taxon>
        <taxon>Cajanus</taxon>
    </lineage>
</organism>
<dbReference type="Gramene" id="C.cajan_04361.t">
    <property type="protein sequence ID" value="C.cajan_04361.t.cds1"/>
    <property type="gene ID" value="C.cajan_04361"/>
</dbReference>
<dbReference type="Proteomes" id="UP000075243">
    <property type="component" value="Chromosome 11"/>
</dbReference>
<reference evidence="2 3" key="1">
    <citation type="journal article" date="2012" name="Nat. Biotechnol.">
        <title>Draft genome sequence of pigeonpea (Cajanus cajan), an orphan legume crop of resource-poor farmers.</title>
        <authorList>
            <person name="Varshney R.K."/>
            <person name="Chen W."/>
            <person name="Li Y."/>
            <person name="Bharti A.K."/>
            <person name="Saxena R.K."/>
            <person name="Schlueter J.A."/>
            <person name="Donoghue M.T."/>
            <person name="Azam S."/>
            <person name="Fan G."/>
            <person name="Whaley A.M."/>
            <person name="Farmer A.D."/>
            <person name="Sheridan J."/>
            <person name="Iwata A."/>
            <person name="Tuteja R."/>
            <person name="Penmetsa R.V."/>
            <person name="Wu W."/>
            <person name="Upadhyaya H.D."/>
            <person name="Yang S.P."/>
            <person name="Shah T."/>
            <person name="Saxena K.B."/>
            <person name="Michael T."/>
            <person name="McCombie W.R."/>
            <person name="Yang B."/>
            <person name="Zhang G."/>
            <person name="Yang H."/>
            <person name="Wang J."/>
            <person name="Spillane C."/>
            <person name="Cook D.R."/>
            <person name="May G.D."/>
            <person name="Xu X."/>
            <person name="Jackson S.A."/>
        </authorList>
    </citation>
    <scope>NUCLEOTIDE SEQUENCE [LARGE SCALE GENOMIC DNA]</scope>
    <source>
        <strain evidence="3">cv. Asha</strain>
    </source>
</reference>
<name>A0A151STL4_CAJCA</name>
<dbReference type="OMA" id="PEFRTID"/>
<dbReference type="InterPro" id="IPR036047">
    <property type="entry name" value="F-box-like_dom_sf"/>
</dbReference>
<dbReference type="Pfam" id="PF00646">
    <property type="entry name" value="F-box"/>
    <property type="match status" value="1"/>
</dbReference>
<evidence type="ECO:0000313" key="2">
    <source>
        <dbReference type="EMBL" id="KYP58174.1"/>
    </source>
</evidence>
<dbReference type="NCBIfam" id="TIGR01640">
    <property type="entry name" value="F_box_assoc_1"/>
    <property type="match status" value="1"/>
</dbReference>
<dbReference type="EMBL" id="CM003613">
    <property type="protein sequence ID" value="KYP58174.1"/>
    <property type="molecule type" value="Genomic_DNA"/>
</dbReference>
<dbReference type="InterPro" id="IPR001810">
    <property type="entry name" value="F-box_dom"/>
</dbReference>
<proteinExistence type="predicted"/>